<evidence type="ECO:0000313" key="3">
    <source>
        <dbReference type="Proteomes" id="UP001141253"/>
    </source>
</evidence>
<evidence type="ECO:0000259" key="1">
    <source>
        <dbReference type="PROSITE" id="PS51393"/>
    </source>
</evidence>
<dbReference type="SUPFAM" id="SSF49723">
    <property type="entry name" value="Lipase/lipooxygenase domain (PLAT/LH2 domain)"/>
    <property type="match status" value="1"/>
</dbReference>
<organism evidence="2 3">
    <name type="scientific">Salix suchowensis</name>
    <dbReference type="NCBI Taxonomy" id="1278906"/>
    <lineage>
        <taxon>Eukaryota</taxon>
        <taxon>Viridiplantae</taxon>
        <taxon>Streptophyta</taxon>
        <taxon>Embryophyta</taxon>
        <taxon>Tracheophyta</taxon>
        <taxon>Spermatophyta</taxon>
        <taxon>Magnoliopsida</taxon>
        <taxon>eudicotyledons</taxon>
        <taxon>Gunneridae</taxon>
        <taxon>Pentapetalae</taxon>
        <taxon>rosids</taxon>
        <taxon>fabids</taxon>
        <taxon>Malpighiales</taxon>
        <taxon>Salicaceae</taxon>
        <taxon>Saliceae</taxon>
        <taxon>Salix</taxon>
    </lineage>
</organism>
<proteinExistence type="predicted"/>
<dbReference type="Gene3D" id="4.10.375.10">
    <property type="entry name" value="Lipoxygenase-1, Domain 2"/>
    <property type="match status" value="1"/>
</dbReference>
<dbReference type="EMBL" id="JAPFFI010000024">
    <property type="protein sequence ID" value="KAJ6313090.1"/>
    <property type="molecule type" value="Genomic_DNA"/>
</dbReference>
<dbReference type="Gene3D" id="2.60.60.20">
    <property type="entry name" value="PLAT/LH2 domain"/>
    <property type="match status" value="1"/>
</dbReference>
<dbReference type="Proteomes" id="UP001141253">
    <property type="component" value="Chromosome 10"/>
</dbReference>
<reference evidence="2" key="2">
    <citation type="journal article" date="2023" name="Int. J. Mol. Sci.">
        <title>De Novo Assembly and Annotation of 11 Diverse Shrub Willow (Salix) Genomes Reveals Novel Gene Organization in Sex-Linked Regions.</title>
        <authorList>
            <person name="Hyden B."/>
            <person name="Feng K."/>
            <person name="Yates T.B."/>
            <person name="Jawdy S."/>
            <person name="Cereghino C."/>
            <person name="Smart L.B."/>
            <person name="Muchero W."/>
        </authorList>
    </citation>
    <scope>NUCLEOTIDE SEQUENCE</scope>
    <source>
        <tissue evidence="2">Shoot tip</tissue>
    </source>
</reference>
<keyword evidence="3" id="KW-1185">Reference proteome</keyword>
<feature type="domain" description="Lipoxygenase" evidence="1">
    <location>
        <begin position="112"/>
        <end position="185"/>
    </location>
</feature>
<protein>
    <recommendedName>
        <fullName evidence="1">Lipoxygenase domain-containing protein</fullName>
    </recommendedName>
</protein>
<sequence>MCEFNGSKVIWTTGSIRAVISNDNKALEKPNKEGENKEVNGTELSRISIQLVSEEIDPETNSGNSVRALVRGLLPKPSNNEHVFEYAADFTVPFNFGNPGAILVTNLHGKEPDLPSQTPPGIKDLRREDLLGLRGNGKGKRKPHDRIYDYALYNDLGGPDKDEELARSGLILGVVELVDLQPRKV</sequence>
<dbReference type="InterPro" id="IPR013819">
    <property type="entry name" value="LipOase_C"/>
</dbReference>
<dbReference type="PRINTS" id="PR00468">
    <property type="entry name" value="PLTLPOXGNASE"/>
</dbReference>
<reference evidence="2" key="1">
    <citation type="submission" date="2022-10" db="EMBL/GenBank/DDBJ databases">
        <authorList>
            <person name="Hyden B.L."/>
            <person name="Feng K."/>
            <person name="Yates T."/>
            <person name="Jawdy S."/>
            <person name="Smart L.B."/>
            <person name="Muchero W."/>
        </authorList>
    </citation>
    <scope>NUCLEOTIDE SEQUENCE</scope>
    <source>
        <tissue evidence="2">Shoot tip</tissue>
    </source>
</reference>
<accession>A0ABQ8ZY96</accession>
<dbReference type="SUPFAM" id="SSF48484">
    <property type="entry name" value="Lipoxigenase"/>
    <property type="match status" value="1"/>
</dbReference>
<dbReference type="PROSITE" id="PS51393">
    <property type="entry name" value="LIPOXYGENASE_3"/>
    <property type="match status" value="1"/>
</dbReference>
<comment type="caution">
    <text evidence="2">The sequence shown here is derived from an EMBL/GenBank/DDBJ whole genome shotgun (WGS) entry which is preliminary data.</text>
</comment>
<evidence type="ECO:0000313" key="2">
    <source>
        <dbReference type="EMBL" id="KAJ6313090.1"/>
    </source>
</evidence>
<dbReference type="Pfam" id="PF00305">
    <property type="entry name" value="Lipoxygenase"/>
    <property type="match status" value="1"/>
</dbReference>
<gene>
    <name evidence="2" type="ORF">OIU77_014576</name>
</gene>
<dbReference type="InterPro" id="IPR036226">
    <property type="entry name" value="LipOase_C_sf"/>
</dbReference>
<name>A0ABQ8ZY96_9ROSI</name>
<dbReference type="InterPro" id="IPR001246">
    <property type="entry name" value="LipOase_plant"/>
</dbReference>
<dbReference type="InterPro" id="IPR036392">
    <property type="entry name" value="PLAT/LH2_dom_sf"/>
</dbReference>